<dbReference type="PANTHER" id="PTHR42966">
    <property type="entry name" value="N-ACETYLNEURAMINATE SYNTHASE"/>
    <property type="match status" value="1"/>
</dbReference>
<dbReference type="EMBL" id="PDUD01000009">
    <property type="protein sequence ID" value="PHN07568.1"/>
    <property type="molecule type" value="Genomic_DNA"/>
</dbReference>
<dbReference type="OrthoDB" id="9814210at2"/>
<proteinExistence type="predicted"/>
<comment type="caution">
    <text evidence="2">The sequence shown here is derived from an EMBL/GenBank/DDBJ whole genome shotgun (WGS) entry which is preliminary data.</text>
</comment>
<dbReference type="CDD" id="cd11615">
    <property type="entry name" value="SAF_NeuB_like"/>
    <property type="match status" value="1"/>
</dbReference>
<dbReference type="SUPFAM" id="SSF51569">
    <property type="entry name" value="Aldolase"/>
    <property type="match status" value="1"/>
</dbReference>
<dbReference type="Gene3D" id="3.20.20.70">
    <property type="entry name" value="Aldolase class I"/>
    <property type="match status" value="1"/>
</dbReference>
<dbReference type="InterPro" id="IPR051690">
    <property type="entry name" value="PseI-like"/>
</dbReference>
<sequence>MKKNTWSGKHGPLLIAEIGGNHEGDFAYAQQLTELAIGADVDFIKYQLYTGDTLVSRQESPVRNKHFKKFELSREQYIQLAERCREAGIGFMASVWDLDFLDWIDPYLPIYKIGSGDMTAYPVLRRIAQLKKPIILSTGLSTLQEVLETVAFLQREDDIYKNPNFLSILQCTSMYPIPPSEAHLSVMQTYAAVTGLPVGYSDHTEGSEALAQSVAMGAQILEFHFTDSREGKEFRDHKVSLTQAEVLELIDRIKTIHTLNGDPVKRPLAVEGDHVVSFRRAVYPALAIPAGTAIEEKHLICLRPNHGIDAREYDALIGKVAKVDLEPHQRLEWEYFEQ</sequence>
<dbReference type="InterPro" id="IPR036732">
    <property type="entry name" value="AFP_Neu5c_C_sf"/>
</dbReference>
<keyword evidence="3" id="KW-1185">Reference proteome</keyword>
<dbReference type="InterPro" id="IPR013974">
    <property type="entry name" value="SAF"/>
</dbReference>
<gene>
    <name evidence="2" type="ORF">CRP01_05560</name>
</gene>
<dbReference type="SUPFAM" id="SSF51269">
    <property type="entry name" value="AFP III-like domain"/>
    <property type="match status" value="1"/>
</dbReference>
<dbReference type="Pfam" id="PF08666">
    <property type="entry name" value="SAF"/>
    <property type="match status" value="1"/>
</dbReference>
<evidence type="ECO:0000259" key="1">
    <source>
        <dbReference type="PROSITE" id="PS50844"/>
    </source>
</evidence>
<dbReference type="Pfam" id="PF03102">
    <property type="entry name" value="NeuB"/>
    <property type="match status" value="1"/>
</dbReference>
<dbReference type="InterPro" id="IPR013785">
    <property type="entry name" value="Aldolase_TIM"/>
</dbReference>
<dbReference type="Proteomes" id="UP000223913">
    <property type="component" value="Unassembled WGS sequence"/>
</dbReference>
<name>A0A2D0NGM7_FLAN2</name>
<dbReference type="SMART" id="SM00858">
    <property type="entry name" value="SAF"/>
    <property type="match status" value="1"/>
</dbReference>
<dbReference type="GO" id="GO:0047444">
    <property type="term" value="F:N-acylneuraminate-9-phosphate synthase activity"/>
    <property type="evidence" value="ECO:0007669"/>
    <property type="project" value="TreeGrafter"/>
</dbReference>
<dbReference type="InterPro" id="IPR006190">
    <property type="entry name" value="SAF_AFP_Neu5Ac"/>
</dbReference>
<reference evidence="2 3" key="1">
    <citation type="submission" date="2017-10" db="EMBL/GenBank/DDBJ databases">
        <title>The draft genome sequence of Lewinella nigricans NBRC 102662.</title>
        <authorList>
            <person name="Wang K."/>
        </authorList>
    </citation>
    <scope>NUCLEOTIDE SEQUENCE [LARGE SCALE GENOMIC DNA]</scope>
    <source>
        <strain evidence="2 3">NBRC 102662</strain>
    </source>
</reference>
<organism evidence="2 3">
    <name type="scientific">Flavilitoribacter nigricans (strain ATCC 23147 / DSM 23189 / NBRC 102662 / NCIMB 1420 / SS-2)</name>
    <name type="common">Lewinella nigricans</name>
    <dbReference type="NCBI Taxonomy" id="1122177"/>
    <lineage>
        <taxon>Bacteria</taxon>
        <taxon>Pseudomonadati</taxon>
        <taxon>Bacteroidota</taxon>
        <taxon>Saprospiria</taxon>
        <taxon>Saprospirales</taxon>
        <taxon>Lewinellaceae</taxon>
        <taxon>Flavilitoribacter</taxon>
    </lineage>
</organism>
<dbReference type="PANTHER" id="PTHR42966:SF1">
    <property type="entry name" value="SIALIC ACID SYNTHASE"/>
    <property type="match status" value="1"/>
</dbReference>
<protein>
    <submittedName>
        <fullName evidence="2">N-acetylneuraminate synthase</fullName>
    </submittedName>
</protein>
<dbReference type="Gene3D" id="3.90.1210.10">
    <property type="entry name" value="Antifreeze-like/N-acetylneuraminic acid synthase C-terminal domain"/>
    <property type="match status" value="1"/>
</dbReference>
<accession>A0A2D0NGM7</accession>
<dbReference type="InterPro" id="IPR057736">
    <property type="entry name" value="SAF_PseI/NeuA/NeuB"/>
</dbReference>
<evidence type="ECO:0000313" key="2">
    <source>
        <dbReference type="EMBL" id="PHN07568.1"/>
    </source>
</evidence>
<evidence type="ECO:0000313" key="3">
    <source>
        <dbReference type="Proteomes" id="UP000223913"/>
    </source>
</evidence>
<feature type="domain" description="AFP-like" evidence="1">
    <location>
        <begin position="281"/>
        <end position="338"/>
    </location>
</feature>
<dbReference type="InterPro" id="IPR013132">
    <property type="entry name" value="PseI/NeuA/B-like_N"/>
</dbReference>
<dbReference type="RefSeq" id="WP_099149017.1">
    <property type="nucleotide sequence ID" value="NZ_PDUD01000009.1"/>
</dbReference>
<dbReference type="GO" id="GO:0016051">
    <property type="term" value="P:carbohydrate biosynthetic process"/>
    <property type="evidence" value="ECO:0007669"/>
    <property type="project" value="InterPro"/>
</dbReference>
<dbReference type="PROSITE" id="PS50844">
    <property type="entry name" value="AFP_LIKE"/>
    <property type="match status" value="1"/>
</dbReference>
<dbReference type="AlphaFoldDB" id="A0A2D0NGM7"/>